<dbReference type="Gene3D" id="1.20.1600.10">
    <property type="entry name" value="Outer membrane efflux proteins (OEP)"/>
    <property type="match status" value="1"/>
</dbReference>
<evidence type="ECO:0000313" key="9">
    <source>
        <dbReference type="EMBL" id="OAB26212.1"/>
    </source>
</evidence>
<dbReference type="AlphaFoldDB" id="A0A167VA30"/>
<dbReference type="PANTHER" id="PTHR30026:SF20">
    <property type="entry name" value="OUTER MEMBRANE PROTEIN TOLC"/>
    <property type="match status" value="1"/>
</dbReference>
<dbReference type="InterPro" id="IPR003423">
    <property type="entry name" value="OMP_efflux"/>
</dbReference>
<evidence type="ECO:0000256" key="1">
    <source>
        <dbReference type="ARBA" id="ARBA00004442"/>
    </source>
</evidence>
<keyword evidence="8" id="KW-0732">Signal</keyword>
<proteinExistence type="inferred from homology"/>
<accession>A0A167VA30</accession>
<comment type="caution">
    <text evidence="9">The sequence shown here is derived from an EMBL/GenBank/DDBJ whole genome shotgun (WGS) entry which is preliminary data.</text>
</comment>
<dbReference type="SUPFAM" id="SSF56954">
    <property type="entry name" value="Outer membrane efflux proteins (OEP)"/>
    <property type="match status" value="1"/>
</dbReference>
<evidence type="ECO:0000256" key="5">
    <source>
        <dbReference type="ARBA" id="ARBA00022692"/>
    </source>
</evidence>
<feature type="signal peptide" evidence="8">
    <location>
        <begin position="1"/>
        <end position="27"/>
    </location>
</feature>
<reference evidence="9 10" key="1">
    <citation type="submission" date="2016-03" db="EMBL/GenBank/DDBJ databases">
        <title>Draft genome sequence of Flavobacterium fryxellicola DSM 16209.</title>
        <authorList>
            <person name="Shin S.-K."/>
            <person name="Yi H."/>
        </authorList>
    </citation>
    <scope>NUCLEOTIDE SEQUENCE [LARGE SCALE GENOMIC DNA]</scope>
    <source>
        <strain evidence="9 10">DSM 16209</strain>
    </source>
</reference>
<keyword evidence="7" id="KW-0998">Cell outer membrane</keyword>
<dbReference type="InterPro" id="IPR051906">
    <property type="entry name" value="TolC-like"/>
</dbReference>
<organism evidence="9 10">
    <name type="scientific">Flavobacterium fryxellicola</name>
    <dbReference type="NCBI Taxonomy" id="249352"/>
    <lineage>
        <taxon>Bacteria</taxon>
        <taxon>Pseudomonadati</taxon>
        <taxon>Bacteroidota</taxon>
        <taxon>Flavobacteriia</taxon>
        <taxon>Flavobacteriales</taxon>
        <taxon>Flavobacteriaceae</taxon>
        <taxon>Flavobacterium</taxon>
    </lineage>
</organism>
<dbReference type="GO" id="GO:0009279">
    <property type="term" value="C:cell outer membrane"/>
    <property type="evidence" value="ECO:0007669"/>
    <property type="project" value="UniProtKB-SubCell"/>
</dbReference>
<evidence type="ECO:0000256" key="3">
    <source>
        <dbReference type="ARBA" id="ARBA00022448"/>
    </source>
</evidence>
<keyword evidence="4" id="KW-1134">Transmembrane beta strand</keyword>
<dbReference type="Proteomes" id="UP000077164">
    <property type="component" value="Unassembled WGS sequence"/>
</dbReference>
<name>A0A167VA30_9FLAO</name>
<keyword evidence="3" id="KW-0813">Transport</keyword>
<evidence type="ECO:0000256" key="8">
    <source>
        <dbReference type="SAM" id="SignalP"/>
    </source>
</evidence>
<dbReference type="GO" id="GO:1990281">
    <property type="term" value="C:efflux pump complex"/>
    <property type="evidence" value="ECO:0007669"/>
    <property type="project" value="TreeGrafter"/>
</dbReference>
<comment type="subcellular location">
    <subcellularLocation>
        <location evidence="1">Cell outer membrane</location>
    </subcellularLocation>
</comment>
<dbReference type="GO" id="GO:0015562">
    <property type="term" value="F:efflux transmembrane transporter activity"/>
    <property type="evidence" value="ECO:0007669"/>
    <property type="project" value="InterPro"/>
</dbReference>
<evidence type="ECO:0000313" key="10">
    <source>
        <dbReference type="Proteomes" id="UP000077164"/>
    </source>
</evidence>
<evidence type="ECO:0000256" key="2">
    <source>
        <dbReference type="ARBA" id="ARBA00007613"/>
    </source>
</evidence>
<feature type="chain" id="PRO_5007893369" description="Transporter" evidence="8">
    <location>
        <begin position="28"/>
        <end position="443"/>
    </location>
</feature>
<dbReference type="OrthoDB" id="9811587at2"/>
<dbReference type="EMBL" id="LVJE01000034">
    <property type="protein sequence ID" value="OAB26212.1"/>
    <property type="molecule type" value="Genomic_DNA"/>
</dbReference>
<dbReference type="PANTHER" id="PTHR30026">
    <property type="entry name" value="OUTER MEMBRANE PROTEIN TOLC"/>
    <property type="match status" value="1"/>
</dbReference>
<gene>
    <name evidence="9" type="ORF">FBFR_13315</name>
</gene>
<dbReference type="GO" id="GO:0015288">
    <property type="term" value="F:porin activity"/>
    <property type="evidence" value="ECO:0007669"/>
    <property type="project" value="TreeGrafter"/>
</dbReference>
<keyword evidence="5" id="KW-0812">Transmembrane</keyword>
<sequence length="443" mass="49636">MTHEKPISKSFLLVAFILCIATNSLHAQTEKKLSLEEAINLAVAHSKQLQQDSLSLKIANSKLIQSKNSLLPQVSANLSYLRISDNITPFQVALPEGNVVLNPQILNQSFNSLQVRQLLYSGGKVNNLNKILKLDQEAINFEMAKNKLELSYSITSLWYSLFSLNQSEKIIEANIVLLTNQKKDAENLVKQGVLLSNDLLKVELAITNLQSNLSEIVADQNSLRYNLRVLTGLDTSTKIIINETINQFENDAVSVETYIQKAINNRAELKLIQVREKQAKANEKLAKSNYLPLLSLGASLNYNQPEQRVFPNQPEFTGTWNVGAFLTWNLTDLYSTKNKVKESKFGLAKLKSATEQASEGISMEVNKDYNDFIQSKEKIALATKYVDQATENFRVEQNKFKTNTTTATEFLTANTLLLQAQLNLTTAKANAELAFKKLLKSTN</sequence>
<evidence type="ECO:0000256" key="6">
    <source>
        <dbReference type="ARBA" id="ARBA00023136"/>
    </source>
</evidence>
<dbReference type="RefSeq" id="WP_066082161.1">
    <property type="nucleotide sequence ID" value="NZ_FRDK01000017.1"/>
</dbReference>
<evidence type="ECO:0008006" key="11">
    <source>
        <dbReference type="Google" id="ProtNLM"/>
    </source>
</evidence>
<comment type="similarity">
    <text evidence="2">Belongs to the outer membrane factor (OMF) (TC 1.B.17) family.</text>
</comment>
<dbReference type="STRING" id="249352.SAMN05444395_11710"/>
<keyword evidence="10" id="KW-1185">Reference proteome</keyword>
<keyword evidence="6" id="KW-0472">Membrane</keyword>
<evidence type="ECO:0000256" key="4">
    <source>
        <dbReference type="ARBA" id="ARBA00022452"/>
    </source>
</evidence>
<dbReference type="Pfam" id="PF02321">
    <property type="entry name" value="OEP"/>
    <property type="match status" value="1"/>
</dbReference>
<protein>
    <recommendedName>
        <fullName evidence="11">Transporter</fullName>
    </recommendedName>
</protein>
<evidence type="ECO:0000256" key="7">
    <source>
        <dbReference type="ARBA" id="ARBA00023237"/>
    </source>
</evidence>